<sequence length="178" mass="20730">MIEDAIIVSTLASAALYLIYKTTKKQKVNNQQFIIERWTPETVQESPQSRYIIGNLRQRLQMLFPPPHMTRKKFTGILSMLNNRNLMAEIKLQEGPKSFTINKKQIFLCIKDKKSGDANYYDYNSLIFVTLHEIAHVLCDELGHTQKFQHIFKELLDHASSLGLYDETKPFVKNYCQS</sequence>
<proteinExistence type="predicted"/>
<dbReference type="EMBL" id="MN081869">
    <property type="protein sequence ID" value="QEA08230.1"/>
    <property type="molecule type" value="Genomic_DNA"/>
</dbReference>
<reference evidence="1" key="1">
    <citation type="journal article" date="2019" name="Viruses">
        <title>Detection and Characterization of Invertebrate Iridoviruses Found in Reptiles and Prey Insects in Europe over the Past Two Decades.</title>
        <authorList>
            <person name="Papp T."/>
            <person name="Marschang R.E."/>
        </authorList>
    </citation>
    <scope>NUCLEOTIDE SEQUENCE</scope>
    <source>
        <strain evidence="1">Liz-CrIV</strain>
    </source>
</reference>
<organism evidence="1">
    <name type="scientific">Iridovirus Liz-CrIV</name>
    <dbReference type="NCBI Taxonomy" id="2594309"/>
    <lineage>
        <taxon>Viruses</taxon>
        <taxon>Varidnaviria</taxon>
        <taxon>Bamfordvirae</taxon>
        <taxon>Nucleocytoviricota</taxon>
        <taxon>Megaviricetes</taxon>
        <taxon>Pimascovirales</taxon>
        <taxon>Pimascovirales incertae sedis</taxon>
        <taxon>Iridoviridae</taxon>
    </lineage>
</organism>
<name>A0A5B8RH65_9VIRU</name>
<accession>A0A5B8RH65</accession>
<protein>
    <recommendedName>
        <fullName evidence="2">WLM domain-containing protein</fullName>
    </recommendedName>
</protein>
<evidence type="ECO:0000313" key="1">
    <source>
        <dbReference type="EMBL" id="QEA08230.1"/>
    </source>
</evidence>
<evidence type="ECO:0008006" key="2">
    <source>
        <dbReference type="Google" id="ProtNLM"/>
    </source>
</evidence>